<dbReference type="EMBL" id="QZKI01000110">
    <property type="protein sequence ID" value="RJP66995.1"/>
    <property type="molecule type" value="Genomic_DNA"/>
</dbReference>
<dbReference type="PIRSF" id="PIRSF001227">
    <property type="entry name" value="Pen_acylase"/>
    <property type="match status" value="1"/>
</dbReference>
<evidence type="ECO:0000256" key="4">
    <source>
        <dbReference type="ARBA" id="ARBA00023145"/>
    </source>
</evidence>
<dbReference type="GO" id="GO:0016811">
    <property type="term" value="F:hydrolase activity, acting on carbon-nitrogen (but not peptide) bonds, in linear amides"/>
    <property type="evidence" value="ECO:0007669"/>
    <property type="project" value="InterPro"/>
</dbReference>
<feature type="binding site" evidence="6">
    <location>
        <position position="324"/>
    </location>
    <ligand>
        <name>Ca(2+)</name>
        <dbReference type="ChEBI" id="CHEBI:29108"/>
    </ligand>
</feature>
<keyword evidence="4" id="KW-0865">Zymogen</keyword>
<dbReference type="PANTHER" id="PTHR34218:SF3">
    <property type="entry name" value="ACYL-HOMOSERINE LACTONE ACYLASE PVDQ"/>
    <property type="match status" value="1"/>
</dbReference>
<comment type="caution">
    <text evidence="8">The sequence shown here is derived from an EMBL/GenBank/DDBJ whole genome shotgun (WGS) entry which is preliminary data.</text>
</comment>
<evidence type="ECO:0000256" key="1">
    <source>
        <dbReference type="ARBA" id="ARBA00006586"/>
    </source>
</evidence>
<dbReference type="InterPro" id="IPR029055">
    <property type="entry name" value="Ntn_hydrolases_N"/>
</dbReference>
<dbReference type="InterPro" id="IPR002692">
    <property type="entry name" value="S45"/>
</dbReference>
<evidence type="ECO:0000313" key="8">
    <source>
        <dbReference type="EMBL" id="RJP66995.1"/>
    </source>
</evidence>
<evidence type="ECO:0000256" key="7">
    <source>
        <dbReference type="SAM" id="MobiDB-lite"/>
    </source>
</evidence>
<dbReference type="InterPro" id="IPR014395">
    <property type="entry name" value="Pen/GL7ACA/AHL_acylase"/>
</dbReference>
<keyword evidence="3" id="KW-0378">Hydrolase</keyword>
<accession>A0A419ET72</accession>
<name>A0A419ET72_9BACT</name>
<dbReference type="Gene3D" id="1.10.1400.10">
    <property type="match status" value="1"/>
</dbReference>
<feature type="binding site" evidence="6">
    <location>
        <position position="327"/>
    </location>
    <ligand>
        <name>Ca(2+)</name>
        <dbReference type="ChEBI" id="CHEBI:29108"/>
    </ligand>
</feature>
<dbReference type="GO" id="GO:0046872">
    <property type="term" value="F:metal ion binding"/>
    <property type="evidence" value="ECO:0007669"/>
    <property type="project" value="UniProtKB-KW"/>
</dbReference>
<gene>
    <name evidence="8" type="ORF">C4532_15365</name>
</gene>
<feature type="active site" description="Nucleophile" evidence="5">
    <location>
        <position position="251"/>
    </location>
</feature>
<evidence type="ECO:0000256" key="3">
    <source>
        <dbReference type="ARBA" id="ARBA00022801"/>
    </source>
</evidence>
<comment type="cofactor">
    <cofactor evidence="6">
        <name>Ca(2+)</name>
        <dbReference type="ChEBI" id="CHEBI:29108"/>
    </cofactor>
    <text evidence="6">Binds 1 Ca(2+) ion per dimer.</text>
</comment>
<evidence type="ECO:0000313" key="9">
    <source>
        <dbReference type="Proteomes" id="UP000285961"/>
    </source>
</evidence>
<dbReference type="InterPro" id="IPR043146">
    <property type="entry name" value="Penicillin_amidase_N_B-knob"/>
</dbReference>
<keyword evidence="2" id="KW-0732">Signal</keyword>
<proteinExistence type="inferred from homology"/>
<dbReference type="GO" id="GO:0017000">
    <property type="term" value="P:antibiotic biosynthetic process"/>
    <property type="evidence" value="ECO:0007669"/>
    <property type="project" value="InterPro"/>
</dbReference>
<evidence type="ECO:0000256" key="2">
    <source>
        <dbReference type="ARBA" id="ARBA00022729"/>
    </source>
</evidence>
<dbReference type="SUPFAM" id="SSF56235">
    <property type="entry name" value="N-terminal nucleophile aminohydrolases (Ntn hydrolases)"/>
    <property type="match status" value="1"/>
</dbReference>
<dbReference type="Gene3D" id="1.10.439.10">
    <property type="entry name" value="Penicillin Amidohydrolase, domain 1"/>
    <property type="match status" value="1"/>
</dbReference>
<feature type="compositionally biased region" description="Polar residues" evidence="7">
    <location>
        <begin position="10"/>
        <end position="19"/>
    </location>
</feature>
<evidence type="ECO:0000256" key="5">
    <source>
        <dbReference type="PIRSR" id="PIRSR001227-1"/>
    </source>
</evidence>
<dbReference type="CDD" id="cd01936">
    <property type="entry name" value="Ntn_CA"/>
    <property type="match status" value="1"/>
</dbReference>
<dbReference type="Gene3D" id="3.60.20.10">
    <property type="entry name" value="Glutamine Phosphoribosylpyrophosphate, subunit 1, domain 1"/>
    <property type="match status" value="1"/>
</dbReference>
<dbReference type="Gene3D" id="2.30.120.10">
    <property type="match status" value="1"/>
</dbReference>
<reference evidence="8 9" key="1">
    <citation type="journal article" date="2017" name="ISME J.">
        <title>Energy and carbon metabolisms in a deep terrestrial subsurface fluid microbial community.</title>
        <authorList>
            <person name="Momper L."/>
            <person name="Jungbluth S.P."/>
            <person name="Lee M.D."/>
            <person name="Amend J.P."/>
        </authorList>
    </citation>
    <scope>NUCLEOTIDE SEQUENCE [LARGE SCALE GENOMIC DNA]</scope>
    <source>
        <strain evidence="8">SURF_17</strain>
    </source>
</reference>
<organism evidence="8 9">
    <name type="scientific">Candidatus Abyssobacteria bacterium SURF_17</name>
    <dbReference type="NCBI Taxonomy" id="2093361"/>
    <lineage>
        <taxon>Bacteria</taxon>
        <taxon>Pseudomonadati</taxon>
        <taxon>Candidatus Hydrogenedentota</taxon>
        <taxon>Candidatus Abyssobacteria</taxon>
    </lineage>
</organism>
<feature type="region of interest" description="Disordered" evidence="7">
    <location>
        <begin position="1"/>
        <end position="24"/>
    </location>
</feature>
<dbReference type="InterPro" id="IPR023343">
    <property type="entry name" value="Penicillin_amidase_dom1"/>
</dbReference>
<dbReference type="AlphaFoldDB" id="A0A419ET72"/>
<dbReference type="Proteomes" id="UP000285961">
    <property type="component" value="Unassembled WGS sequence"/>
</dbReference>
<keyword evidence="6" id="KW-0106">Calcium</keyword>
<dbReference type="Pfam" id="PF01804">
    <property type="entry name" value="Penicil_amidase"/>
    <property type="match status" value="1"/>
</dbReference>
<protein>
    <submittedName>
        <fullName evidence="8">Acylase</fullName>
    </submittedName>
</protein>
<evidence type="ECO:0000256" key="6">
    <source>
        <dbReference type="PIRSR" id="PIRSR001227-2"/>
    </source>
</evidence>
<sequence>MTARMFLSHATPQPVGSNARNDRSVAEIRTRVPSHSLCKEKSMFKRILTVAAGLFVAAVLLISRHSNALESSSQPANAPTYDVRILRDSWGVPHIFGKTDADVAYGLGYAHAEDDFATMQGALLAARGTLASVYGRKYAANDYMVHLLRVWDVVNSKYETDLSPEVRAICEAYAVGANEYARLHPKAAAPGVLPITGKDIVAGFVHKVPLFFGIDEALEELMGPERKREVSRKSSAQTLLWPSTAGVMTGSNGFAVAPSRSADGKTRLAVNSHQPWDGPVAWYEVHVHSEEGWDMTGGVFPGSPVVFLGHNRDLGWASTVNRPDLIDTYVLDINPDNQNEYRFDGEWRTLEARTAPIKVKLLGPISWTFKREVLWSVYGPVIRQPHGTYAIRFAGMGELRQVEQWYRMNKARTFEEWKNAMRIMAVQMFNFVYADREGNIYYLYNGLIPVRAEGYDWKEYLPGDTSETLWTEYLPLERLPQIENPASGFVISCNNSPFHTTVGPENPKPEDYSPTLGIETRMTNRALRALELFGADDSITAEEFYVYKYDMEYSPQSWVAEYVQKILAAPPSEDPVVREAVEVLRGWDLKTNAENTHAAIGALTIQPFYYAQFRETGPLDLMGRFSEVAHKLKKAHGRIDVPWSEVNRLRRGTIDLGLGGGPDVLRAIDGDEIIDGRVTANSGDCYIIMATWGSDGVTSQSIHQYGSATLNAESPHYADQSPLFAQCLMKPVWLDESEIRAHLEREYRPGEEMSK</sequence>
<dbReference type="PANTHER" id="PTHR34218">
    <property type="entry name" value="PEPTIDASE S45 PENICILLIN AMIDASE"/>
    <property type="match status" value="1"/>
</dbReference>
<comment type="similarity">
    <text evidence="1">Belongs to the peptidase S45 family.</text>
</comment>
<dbReference type="InterPro" id="IPR043147">
    <property type="entry name" value="Penicillin_amidase_A-knob"/>
</dbReference>
<keyword evidence="6" id="KW-0479">Metal-binding</keyword>